<dbReference type="InterPro" id="IPR043128">
    <property type="entry name" value="Rev_trsase/Diguanyl_cyclase"/>
</dbReference>
<organism evidence="2 3">
    <name type="scientific">Aduncisulcus paluster</name>
    <dbReference type="NCBI Taxonomy" id="2918883"/>
    <lineage>
        <taxon>Eukaryota</taxon>
        <taxon>Metamonada</taxon>
        <taxon>Carpediemonas-like organisms</taxon>
        <taxon>Aduncisulcus</taxon>
    </lineage>
</organism>
<dbReference type="InterPro" id="IPR000160">
    <property type="entry name" value="GGDEF_dom"/>
</dbReference>
<dbReference type="PROSITE" id="PS50887">
    <property type="entry name" value="GGDEF"/>
    <property type="match status" value="1"/>
</dbReference>
<dbReference type="InterPro" id="IPR050469">
    <property type="entry name" value="Diguanylate_Cyclase"/>
</dbReference>
<feature type="domain" description="GGDEF" evidence="1">
    <location>
        <begin position="82"/>
        <end position="129"/>
    </location>
</feature>
<evidence type="ECO:0000313" key="2">
    <source>
        <dbReference type="EMBL" id="GKT37665.1"/>
    </source>
</evidence>
<dbReference type="Gene3D" id="3.30.70.270">
    <property type="match status" value="1"/>
</dbReference>
<gene>
    <name evidence="2" type="ORF">ADUPG1_003603</name>
</gene>
<feature type="non-terminal residue" evidence="2">
    <location>
        <position position="1"/>
    </location>
</feature>
<evidence type="ECO:0000259" key="1">
    <source>
        <dbReference type="PROSITE" id="PS50887"/>
    </source>
</evidence>
<dbReference type="NCBIfam" id="TIGR00254">
    <property type="entry name" value="GGDEF"/>
    <property type="match status" value="1"/>
</dbReference>
<keyword evidence="3" id="KW-1185">Reference proteome</keyword>
<name>A0ABQ5KZ24_9EUKA</name>
<dbReference type="PANTHER" id="PTHR45138:SF9">
    <property type="entry name" value="DIGUANYLATE CYCLASE DGCM-RELATED"/>
    <property type="match status" value="1"/>
</dbReference>
<reference evidence="2" key="1">
    <citation type="submission" date="2022-03" db="EMBL/GenBank/DDBJ databases">
        <title>Draft genome sequence of Aduncisulcus paluster, a free-living microaerophilic Fornicata.</title>
        <authorList>
            <person name="Yuyama I."/>
            <person name="Kume K."/>
            <person name="Tamura T."/>
            <person name="Inagaki Y."/>
            <person name="Hashimoto T."/>
        </authorList>
    </citation>
    <scope>NUCLEOTIDE SEQUENCE</scope>
    <source>
        <strain evidence="2">NY0171</strain>
    </source>
</reference>
<accession>A0ABQ5KZ24</accession>
<dbReference type="Proteomes" id="UP001057375">
    <property type="component" value="Unassembled WGS sequence"/>
</dbReference>
<dbReference type="SUPFAM" id="SSF55073">
    <property type="entry name" value="Nucleotide cyclase"/>
    <property type="match status" value="1"/>
</dbReference>
<proteinExistence type="predicted"/>
<evidence type="ECO:0000313" key="3">
    <source>
        <dbReference type="Proteomes" id="UP001057375"/>
    </source>
</evidence>
<comment type="caution">
    <text evidence="2">The sequence shown here is derived from an EMBL/GenBank/DDBJ whole genome shotgun (WGS) entry which is preliminary data.</text>
</comment>
<dbReference type="InterPro" id="IPR029787">
    <property type="entry name" value="Nucleotide_cyclase"/>
</dbReference>
<sequence>IYLTTAYPLEGQYKGYVVEIIKDISGSEIVDTLPDENWGTLHGHIENKNIRFVTDQKTGLYNIRYLQEKLPYELINNAGKGYESAVLIVDIDGFKTINTTFGYDAGDAVLKRLAHLLTGCIREDYDWAL</sequence>
<dbReference type="Pfam" id="PF00990">
    <property type="entry name" value="GGDEF"/>
    <property type="match status" value="1"/>
</dbReference>
<dbReference type="CDD" id="cd01949">
    <property type="entry name" value="GGDEF"/>
    <property type="match status" value="1"/>
</dbReference>
<dbReference type="PANTHER" id="PTHR45138">
    <property type="entry name" value="REGULATORY COMPONENTS OF SENSORY TRANSDUCTION SYSTEM"/>
    <property type="match status" value="1"/>
</dbReference>
<dbReference type="EMBL" id="BQXS01004986">
    <property type="protein sequence ID" value="GKT37665.1"/>
    <property type="molecule type" value="Genomic_DNA"/>
</dbReference>
<protein>
    <submittedName>
        <fullName evidence="2">GGDEF domain-containing protein</fullName>
    </submittedName>
</protein>